<dbReference type="InterPro" id="IPR027417">
    <property type="entry name" value="P-loop_NTPase"/>
</dbReference>
<evidence type="ECO:0000256" key="4">
    <source>
        <dbReference type="SAM" id="Coils"/>
    </source>
</evidence>
<dbReference type="Proteomes" id="UP001357733">
    <property type="component" value="Unassembled WGS sequence"/>
</dbReference>
<reference evidence="6 7" key="1">
    <citation type="submission" date="2024-01" db="EMBL/GenBank/DDBJ databases">
        <title>Complete genome sequence of Citroniella saccharovorans strain M6.X9, isolated from human fecal sample.</title>
        <authorList>
            <person name="Cheng G."/>
            <person name="Westerholm M."/>
            <person name="Schnurer A."/>
        </authorList>
    </citation>
    <scope>NUCLEOTIDE SEQUENCE [LARGE SCALE GENOMIC DNA]</scope>
    <source>
        <strain evidence="6 7">DSM 29873</strain>
    </source>
</reference>
<dbReference type="GO" id="GO:0016887">
    <property type="term" value="F:ATP hydrolysis activity"/>
    <property type="evidence" value="ECO:0007669"/>
    <property type="project" value="InterPro"/>
</dbReference>
<accession>A0AAW9MUP9</accession>
<keyword evidence="2" id="KW-0547">Nucleotide-binding</keyword>
<evidence type="ECO:0000256" key="3">
    <source>
        <dbReference type="ARBA" id="ARBA00022840"/>
    </source>
</evidence>
<evidence type="ECO:0000313" key="7">
    <source>
        <dbReference type="Proteomes" id="UP001357733"/>
    </source>
</evidence>
<dbReference type="Gene3D" id="3.40.50.300">
    <property type="entry name" value="P-loop containing nucleotide triphosphate hydrolases"/>
    <property type="match status" value="2"/>
</dbReference>
<dbReference type="FunFam" id="3.40.50.300:FF:000011">
    <property type="entry name" value="Putative ABC transporter ATP-binding component"/>
    <property type="match status" value="1"/>
</dbReference>
<gene>
    <name evidence="6" type="ORF">VLK81_07300</name>
</gene>
<dbReference type="Pfam" id="PF00005">
    <property type="entry name" value="ABC_tran"/>
    <property type="match status" value="2"/>
</dbReference>
<feature type="coiled-coil region" evidence="4">
    <location>
        <begin position="571"/>
        <end position="638"/>
    </location>
</feature>
<proteinExistence type="predicted"/>
<organism evidence="6 7">
    <name type="scientific">Citroniella saccharovorans</name>
    <dbReference type="NCBI Taxonomy" id="2053367"/>
    <lineage>
        <taxon>Bacteria</taxon>
        <taxon>Bacillati</taxon>
        <taxon>Bacillota</taxon>
        <taxon>Tissierellia</taxon>
        <taxon>Tissierellales</taxon>
        <taxon>Peptoniphilaceae</taxon>
        <taxon>Citroniella</taxon>
    </lineage>
</organism>
<dbReference type="GO" id="GO:0005524">
    <property type="term" value="F:ATP binding"/>
    <property type="evidence" value="ECO:0007669"/>
    <property type="project" value="UniProtKB-KW"/>
</dbReference>
<dbReference type="FunFam" id="3.40.50.300:FF:000309">
    <property type="entry name" value="ABC transporter ATP-binding protein"/>
    <property type="match status" value="1"/>
</dbReference>
<feature type="domain" description="ABC transporter" evidence="5">
    <location>
        <begin position="330"/>
        <end position="543"/>
    </location>
</feature>
<protein>
    <submittedName>
        <fullName evidence="6">ABC-F family ATP-binding cassette domain-containing protein</fullName>
    </submittedName>
</protein>
<dbReference type="CDD" id="cd03221">
    <property type="entry name" value="ABCF_EF-3"/>
    <property type="match status" value="2"/>
</dbReference>
<dbReference type="EMBL" id="JAYKOT010000003">
    <property type="protein sequence ID" value="MEB3429811.1"/>
    <property type="molecule type" value="Genomic_DNA"/>
</dbReference>
<keyword evidence="3 6" id="KW-0067">ATP-binding</keyword>
<dbReference type="InterPro" id="IPR003439">
    <property type="entry name" value="ABC_transporter-like_ATP-bd"/>
</dbReference>
<name>A0AAW9MUP9_9FIRM</name>
<dbReference type="SMART" id="SM00382">
    <property type="entry name" value="AAA"/>
    <property type="match status" value="2"/>
</dbReference>
<dbReference type="PROSITE" id="PS50893">
    <property type="entry name" value="ABC_TRANSPORTER_2"/>
    <property type="match status" value="2"/>
</dbReference>
<dbReference type="PANTHER" id="PTHR42855">
    <property type="entry name" value="ABC TRANSPORTER ATP-BINDING SUBUNIT"/>
    <property type="match status" value="1"/>
</dbReference>
<evidence type="ECO:0000259" key="5">
    <source>
        <dbReference type="PROSITE" id="PS50893"/>
    </source>
</evidence>
<feature type="domain" description="ABC transporter" evidence="5">
    <location>
        <begin position="4"/>
        <end position="260"/>
    </location>
</feature>
<sequence>MAILTVQNISKSFDLKEILQSITFNVEKNDKIGLIGINGSGKTTLFKIIYDVIGPDSGSISYVNGLKIGYLRQSIEVDENKTIYEICLEKFKDVIDLKEDIKKLEEKISSEKDHVILNRLLREYQNKTEQFNKKEGYMYDSKIKGMLKGLNFTEDEFESLAKNLSGGEKSRLLLASILLENPDLLLLDEPTNHLDIEATMFLENFLRSYNKAFMVISHDRYFLDRVCKKIFHLENKKLTIYNTNYTDFIKLRDKEYEIKKKAFENQAKEIERQKEIIRRFKSYATEKFYKKARSREKLLAKVDVFEDPKRQATDFHLNFESDIKSGQDILSVENAGKSFGEKKVFSNISFDIYKNDRVGIIGKNGIGKTSLIKSILGEYHLDEGEVNFGSNIVIGYYDQEQKSLNKENTVIEEIYDNYDYMDLSEIRNYLGAFGYSGENVFKEISSLSGGEKGRLSLLKIMLKKPNFLIMDEPTNHLDIESKEILENALKDYKETFLIISHDRYFLNKVVNKLIVVDRDGCEVFLGNYDYYLEKLEERRIEKEELSDDFSGFTKTELKKIKKNDNLKKKNIKKIRADIRFVSNKIEELEEEIEYLNNKLTEKEVYEDYKKAFEINNIIKNNKEEIDLLFDKWQALEEELDSDN</sequence>
<keyword evidence="1" id="KW-0677">Repeat</keyword>
<evidence type="ECO:0000256" key="1">
    <source>
        <dbReference type="ARBA" id="ARBA00022737"/>
    </source>
</evidence>
<dbReference type="Pfam" id="PF12848">
    <property type="entry name" value="ABC_tran_Xtn"/>
    <property type="match status" value="1"/>
</dbReference>
<keyword evidence="4" id="KW-0175">Coiled coil</keyword>
<evidence type="ECO:0000313" key="6">
    <source>
        <dbReference type="EMBL" id="MEB3429811.1"/>
    </source>
</evidence>
<dbReference type="InterPro" id="IPR051309">
    <property type="entry name" value="ABCF_ATPase"/>
</dbReference>
<dbReference type="InterPro" id="IPR032781">
    <property type="entry name" value="ABC_tran_Xtn"/>
</dbReference>
<dbReference type="RefSeq" id="WP_324619969.1">
    <property type="nucleotide sequence ID" value="NZ_JAYKOT010000003.1"/>
</dbReference>
<dbReference type="InterPro" id="IPR017871">
    <property type="entry name" value="ABC_transporter-like_CS"/>
</dbReference>
<dbReference type="PROSITE" id="PS00211">
    <property type="entry name" value="ABC_TRANSPORTER_1"/>
    <property type="match status" value="1"/>
</dbReference>
<dbReference type="AlphaFoldDB" id="A0AAW9MUP9"/>
<evidence type="ECO:0000256" key="2">
    <source>
        <dbReference type="ARBA" id="ARBA00022741"/>
    </source>
</evidence>
<dbReference type="PANTHER" id="PTHR42855:SF2">
    <property type="entry name" value="DRUG RESISTANCE ABC TRANSPORTER,ATP-BINDING PROTEIN"/>
    <property type="match status" value="1"/>
</dbReference>
<dbReference type="GO" id="GO:0003676">
    <property type="term" value="F:nucleic acid binding"/>
    <property type="evidence" value="ECO:0007669"/>
    <property type="project" value="UniProtKB-ARBA"/>
</dbReference>
<dbReference type="InterPro" id="IPR003593">
    <property type="entry name" value="AAA+_ATPase"/>
</dbReference>
<dbReference type="SUPFAM" id="SSF52540">
    <property type="entry name" value="P-loop containing nucleoside triphosphate hydrolases"/>
    <property type="match status" value="2"/>
</dbReference>
<keyword evidence="7" id="KW-1185">Reference proteome</keyword>
<comment type="caution">
    <text evidence="6">The sequence shown here is derived from an EMBL/GenBank/DDBJ whole genome shotgun (WGS) entry which is preliminary data.</text>
</comment>